<dbReference type="Pfam" id="PF25772">
    <property type="entry name" value="HEAT_RRP12_N"/>
    <property type="match status" value="1"/>
</dbReference>
<evidence type="ECO:0000256" key="1">
    <source>
        <dbReference type="ARBA" id="ARBA00007690"/>
    </source>
</evidence>
<dbReference type="PANTHER" id="PTHR48445:SF1">
    <property type="entry name" value="OS02G0782100 PROTEIN"/>
    <property type="match status" value="1"/>
</dbReference>
<protein>
    <submittedName>
        <fullName evidence="5">Armadillo-like helical</fullName>
    </submittedName>
</protein>
<name>A0A2U1QG94_ARTAN</name>
<comment type="similarity">
    <text evidence="1">Belongs to the RRP12 family.</text>
</comment>
<feature type="region of interest" description="Disordered" evidence="2">
    <location>
        <begin position="1255"/>
        <end position="1281"/>
    </location>
</feature>
<dbReference type="InterPro" id="IPR011989">
    <property type="entry name" value="ARM-like"/>
</dbReference>
<feature type="compositionally biased region" description="Acidic residues" evidence="2">
    <location>
        <begin position="1099"/>
        <end position="1108"/>
    </location>
</feature>
<accession>A0A2U1QG94</accession>
<gene>
    <name evidence="5" type="ORF">CTI12_AA034030</name>
</gene>
<organism evidence="5 6">
    <name type="scientific">Artemisia annua</name>
    <name type="common">Sweet wormwood</name>
    <dbReference type="NCBI Taxonomy" id="35608"/>
    <lineage>
        <taxon>Eukaryota</taxon>
        <taxon>Viridiplantae</taxon>
        <taxon>Streptophyta</taxon>
        <taxon>Embryophyta</taxon>
        <taxon>Tracheophyta</taxon>
        <taxon>Spermatophyta</taxon>
        <taxon>Magnoliopsida</taxon>
        <taxon>eudicotyledons</taxon>
        <taxon>Gunneridae</taxon>
        <taxon>Pentapetalae</taxon>
        <taxon>asterids</taxon>
        <taxon>campanulids</taxon>
        <taxon>Asterales</taxon>
        <taxon>Asteraceae</taxon>
        <taxon>Asteroideae</taxon>
        <taxon>Anthemideae</taxon>
        <taxon>Artemisiinae</taxon>
        <taxon>Artemisia</taxon>
    </lineage>
</organism>
<dbReference type="InterPro" id="IPR057860">
    <property type="entry name" value="HEAT_RRP12_N"/>
</dbReference>
<evidence type="ECO:0000256" key="2">
    <source>
        <dbReference type="SAM" id="MobiDB-lite"/>
    </source>
</evidence>
<feature type="compositionally biased region" description="Polar residues" evidence="2">
    <location>
        <begin position="1071"/>
        <end position="1083"/>
    </location>
</feature>
<dbReference type="STRING" id="35608.A0A2U1QG94"/>
<feature type="domain" description="RRP12 N-terminal HEAT" evidence="4">
    <location>
        <begin position="2"/>
        <end position="285"/>
    </location>
</feature>
<evidence type="ECO:0000313" key="6">
    <source>
        <dbReference type="Proteomes" id="UP000245207"/>
    </source>
</evidence>
<feature type="region of interest" description="Disordered" evidence="2">
    <location>
        <begin position="1150"/>
        <end position="1190"/>
    </location>
</feature>
<evidence type="ECO:0000259" key="3">
    <source>
        <dbReference type="Pfam" id="PF08161"/>
    </source>
</evidence>
<feature type="compositionally biased region" description="Basic and acidic residues" evidence="2">
    <location>
        <begin position="1020"/>
        <end position="1033"/>
    </location>
</feature>
<comment type="caution">
    <text evidence="5">The sequence shown here is derived from an EMBL/GenBank/DDBJ whole genome shotgun (WGS) entry which is preliminary data.</text>
</comment>
<dbReference type="SUPFAM" id="SSF48371">
    <property type="entry name" value="ARM repeat"/>
    <property type="match status" value="1"/>
</dbReference>
<dbReference type="InterPro" id="IPR012978">
    <property type="entry name" value="HEAT_RRP12"/>
</dbReference>
<dbReference type="Pfam" id="PF08161">
    <property type="entry name" value="RRP12_HEAT"/>
    <property type="match status" value="1"/>
</dbReference>
<feature type="compositionally biased region" description="Polar residues" evidence="2">
    <location>
        <begin position="1169"/>
        <end position="1178"/>
    </location>
</feature>
<evidence type="ECO:0000259" key="4">
    <source>
        <dbReference type="Pfam" id="PF25772"/>
    </source>
</evidence>
<feature type="compositionally biased region" description="Basic residues" evidence="2">
    <location>
        <begin position="1084"/>
        <end position="1093"/>
    </location>
</feature>
<feature type="region of interest" description="Disordered" evidence="2">
    <location>
        <begin position="1054"/>
        <end position="1108"/>
    </location>
</feature>
<keyword evidence="6" id="KW-1185">Reference proteome</keyword>
<dbReference type="EMBL" id="PKPP01000149">
    <property type="protein sequence ID" value="PWA97008.1"/>
    <property type="molecule type" value="Genomic_DNA"/>
</dbReference>
<dbReference type="OrthoDB" id="2192888at2759"/>
<reference evidence="5 6" key="1">
    <citation type="journal article" date="2018" name="Mol. Plant">
        <title>The genome of Artemisia annua provides insight into the evolution of Asteraceae family and artemisinin biosynthesis.</title>
        <authorList>
            <person name="Shen Q."/>
            <person name="Zhang L."/>
            <person name="Liao Z."/>
            <person name="Wang S."/>
            <person name="Yan T."/>
            <person name="Shi P."/>
            <person name="Liu M."/>
            <person name="Fu X."/>
            <person name="Pan Q."/>
            <person name="Wang Y."/>
            <person name="Lv Z."/>
            <person name="Lu X."/>
            <person name="Zhang F."/>
            <person name="Jiang W."/>
            <person name="Ma Y."/>
            <person name="Chen M."/>
            <person name="Hao X."/>
            <person name="Li L."/>
            <person name="Tang Y."/>
            <person name="Lv G."/>
            <person name="Zhou Y."/>
            <person name="Sun X."/>
            <person name="Brodelius P.E."/>
            <person name="Rose J.K.C."/>
            <person name="Tang K."/>
        </authorList>
    </citation>
    <scope>NUCLEOTIDE SEQUENCE [LARGE SCALE GENOMIC DNA]</scope>
    <source>
        <strain evidence="6">cv. Huhao1</strain>
        <tissue evidence="5">Leaf</tissue>
    </source>
</reference>
<dbReference type="PANTHER" id="PTHR48445">
    <property type="entry name" value="OS02G0782100 PROTEIN"/>
    <property type="match status" value="1"/>
</dbReference>
<sequence length="1281" mass="142760">MEDDDFCNSIMMSQFKEEEDEFIKVILGDISQSLKEMNHPLTPLAYLGATSTSLDKLLVNSSSSSIDNQQKSMNGLVTIISMLLPHISPPVLRKESDFVSSLITRVVHSSSSIDNNNNNNNTSVVVVCRGLKCIGHLIVFGHRSNSTWSLVSPLFSFLLSFVANSNLKVRRQAHVCLREVMQGFQNTSLLPPASEAIATTFERFLLLAGGSSSNNNNQETAGSSSKALEVLYVLDALKDILPLMSVKFSNKILNYFKSLLALHQTAATRRITDALYLLCIQPTLQVSPEALIDLLCSLAISVSSNEMSGDSMTFTARLLDAGMTKVFSLNRQTCVVKLPVVFSAFKDILASEHEEPLAVAMEAFKSLIHTCIDDILIKQGVDQIMTSGGARKTGPTIIEKLCATVESLLDYSYAAVWDMSFQVVAAMFDKLGEFSSYFFKGAVKSLEDIQKLPDEDFPYRKQLHDCMGAALVALGPETFLKFLPLNVEAQDLSDANVWLFPILKQNIVGARLSFFNESLLDMVRVLKLKSAKHEQEGRIHSARSIDGLVYSIWSLLPAFCNYPLDTDESFKDLEKALCRALQEQPDLRGVICSSLQILIRQNKEVIEGEIEPSGKELSICEQRAVSRYTSEVAARNLDVLRSSAREILPTLSGIFIKSSKDDGGSLQRTIGEFASIADKSVVSRFFKSTMQKLLKVTEEAGKVQNTKGSSSMEVDNSSSETSLSQTRAQLFDLAVSLLPGLGTKEVDLLFVAIVPALKDGESSIQKKAYKVLSTILEHADGFIARKLEDLLKLMFEVMHSCHFSAKRHRLDCLYFLIVHVSKDESEQMKREIVASFLTEIVLGLKEANKKTRNRAYEIIVQIGHACVDEDKGGNKENLYNFFNMVAGGLAGETPHMISAAVKGIARLTYEFTDLISKAFNVLPSAFLLLQRKNREINKANLGLLKVLVAKSQAEGLQTHMRGMVEALLSWQGSHKNHFKAKVKLLLEMLVKKCGLEAVREVMPEEHMKLLTNIRKTKERKERKYAANTEETKSRLSKATTSRLSRWNHTKIFSDFGDEETDNGNSDDMDTKTFSGRHSLPNSKRSLHRSKRAGKSLPEDTYEQLDDEPLDLLDRQKTRLSLRSSDHLKRKLQSDEEPEIDADGRLIIREDGTTLKRSMPTEADLDVRSQAGSNRSVNSRKAEKRRKTTESGWAYTGSEYSSKKAGGDLKRKGKLEPYAYWPLDRKMVSRRPEHRAAARKGMSSVVKLSKRLEGQTVSNALSMKGLKLKRGGKKKTSNKKHG</sequence>
<dbReference type="InterPro" id="IPR016024">
    <property type="entry name" value="ARM-type_fold"/>
</dbReference>
<feature type="domain" description="RRP12 HEAT" evidence="3">
    <location>
        <begin position="351"/>
        <end position="656"/>
    </location>
</feature>
<evidence type="ECO:0000313" key="5">
    <source>
        <dbReference type="EMBL" id="PWA97008.1"/>
    </source>
</evidence>
<dbReference type="Gene3D" id="1.25.10.10">
    <property type="entry name" value="Leucine-rich Repeat Variant"/>
    <property type="match status" value="1"/>
</dbReference>
<feature type="compositionally biased region" description="Acidic residues" evidence="2">
    <location>
        <begin position="1055"/>
        <end position="1067"/>
    </location>
</feature>
<feature type="region of interest" description="Disordered" evidence="2">
    <location>
        <begin position="1020"/>
        <end position="1040"/>
    </location>
</feature>
<proteinExistence type="inferred from homology"/>
<feature type="compositionally biased region" description="Basic residues" evidence="2">
    <location>
        <begin position="1265"/>
        <end position="1281"/>
    </location>
</feature>
<dbReference type="Proteomes" id="UP000245207">
    <property type="component" value="Unassembled WGS sequence"/>
</dbReference>